<evidence type="ECO:0000256" key="7">
    <source>
        <dbReference type="ARBA" id="ARBA00022842"/>
    </source>
</evidence>
<evidence type="ECO:0000259" key="11">
    <source>
        <dbReference type="PROSITE" id="PS51462"/>
    </source>
</evidence>
<dbReference type="PROSITE" id="PS51462">
    <property type="entry name" value="NUDIX"/>
    <property type="match status" value="1"/>
</dbReference>
<dbReference type="Pfam" id="PF00293">
    <property type="entry name" value="NUDIX"/>
    <property type="match status" value="1"/>
</dbReference>
<dbReference type="InterPro" id="IPR049734">
    <property type="entry name" value="NudC-like_C"/>
</dbReference>
<dbReference type="SUPFAM" id="SSF55811">
    <property type="entry name" value="Nudix"/>
    <property type="match status" value="1"/>
</dbReference>
<evidence type="ECO:0000256" key="2">
    <source>
        <dbReference type="ARBA" id="ARBA00001947"/>
    </source>
</evidence>
<sequence length="665" mass="73303">MPSSSAGDTPLGLLPTEIQPTGSHLTRDLFGQANVSLDALSVSLAAYDGLHGQTMQVAIGNSGEDQRITDVGLDIEKQQQRHKEGLAEIQSIINNILDEQAFIQLRDQIEKEISLQIDDIVQAQVAACLQTHIPKDLQDEVEDNKQELERARVALHNSSDLITHQRIASSLNPWAPYSALLWSSTTTSDSKERKFSMISHSVVNLYGGSPLNRLSWLRTSHSFLNAVIALPHTRWLLFNGGQPLLVSPQTQGDRSLEFLSTDDVKPFLGSETYFGQGQKPGDQISDGTEEGEHSHHSPTQSARIRGAPIIFVGVHETERDVAAALPTSEFKNPEVAIQKLKGTPYFALDVAELGLSGDEIRERLEGTLSKNGRTFSWAEPRSLMTTLDSFTAGVFAGARSMIDWNFRNKFCPGCGSPTYSMWGGWKIACTTLLPWADNTSKRPCPSGKGLNNYTHPRTDPVVIMIALDETGDKVLLGRGRKYPGKFYSALAGFIEPGESFEDAVAREMWEEAGVHVWDVRYHSGQPWPYPANLMVGFYARADSTKPIRIDLDNELVDARWFTREEVTAVLNHRTGTKFGKSDYKKMAEIVEGKPVEDQTNTNAAAQALTPPNSSAPRKAVVEPTSSPDDPPFRLPPVTAIAGMLIRDWIDGKVGFFDEPLKKGNL</sequence>
<dbReference type="InterPro" id="IPR050241">
    <property type="entry name" value="NAD-cap_RNA_hydrolase_NudC"/>
</dbReference>
<dbReference type="STRING" id="2316362.A0A4V1Q5A9"/>
<dbReference type="CDD" id="cd03429">
    <property type="entry name" value="NUDIX_NADH_pyrophosphatase_Nudt13"/>
    <property type="match status" value="1"/>
</dbReference>
<feature type="domain" description="Nudix hydrolase" evidence="11">
    <location>
        <begin position="456"/>
        <end position="584"/>
    </location>
</feature>
<feature type="region of interest" description="Disordered" evidence="10">
    <location>
        <begin position="605"/>
        <end position="633"/>
    </location>
</feature>
<dbReference type="GO" id="GO:0035529">
    <property type="term" value="F:NADH pyrophosphatase activity"/>
    <property type="evidence" value="ECO:0007669"/>
    <property type="project" value="TreeGrafter"/>
</dbReference>
<evidence type="ECO:0000256" key="10">
    <source>
        <dbReference type="SAM" id="MobiDB-lite"/>
    </source>
</evidence>
<dbReference type="AlphaFoldDB" id="A0A4V1Q5A9"/>
<comment type="similarity">
    <text evidence="3">Belongs to the Nudix hydrolase family. NudC subfamily.</text>
</comment>
<dbReference type="InterPro" id="IPR015375">
    <property type="entry name" value="NADH_PPase-like_N"/>
</dbReference>
<dbReference type="GO" id="GO:0046872">
    <property type="term" value="F:metal ion binding"/>
    <property type="evidence" value="ECO:0007669"/>
    <property type="project" value="UniProtKB-KW"/>
</dbReference>
<dbReference type="GO" id="GO:0019677">
    <property type="term" value="P:NAD+ catabolic process"/>
    <property type="evidence" value="ECO:0007669"/>
    <property type="project" value="TreeGrafter"/>
</dbReference>
<dbReference type="GO" id="GO:0006742">
    <property type="term" value="P:NADP+ catabolic process"/>
    <property type="evidence" value="ECO:0007669"/>
    <property type="project" value="TreeGrafter"/>
</dbReference>
<comment type="caution">
    <text evidence="12">The sequence shown here is derived from an EMBL/GenBank/DDBJ whole genome shotgun (WGS) entry which is preliminary data.</text>
</comment>
<name>A0A4V1Q5A9_9AGAR</name>
<feature type="region of interest" description="Disordered" evidence="10">
    <location>
        <begin position="270"/>
        <end position="300"/>
    </location>
</feature>
<protein>
    <recommendedName>
        <fullName evidence="4">NAD(+) diphosphatase</fullName>
        <ecNumber evidence="4">3.6.1.22</ecNumber>
    </recommendedName>
</protein>
<dbReference type="OrthoDB" id="10249612at2759"/>
<dbReference type="PANTHER" id="PTHR42904:SF6">
    <property type="entry name" value="NAD-CAPPED RNA HYDROLASE NUDT12"/>
    <property type="match status" value="1"/>
</dbReference>
<evidence type="ECO:0000313" key="12">
    <source>
        <dbReference type="EMBL" id="RXW24948.1"/>
    </source>
</evidence>
<keyword evidence="13" id="KW-1185">Reference proteome</keyword>
<evidence type="ECO:0000256" key="1">
    <source>
        <dbReference type="ARBA" id="ARBA00001946"/>
    </source>
</evidence>
<dbReference type="EMBL" id="SDEE01000011">
    <property type="protein sequence ID" value="RXW24948.1"/>
    <property type="molecule type" value="Genomic_DNA"/>
</dbReference>
<dbReference type="Gene3D" id="3.90.79.20">
    <property type="match status" value="1"/>
</dbReference>
<dbReference type="Proteomes" id="UP000290288">
    <property type="component" value="Unassembled WGS sequence"/>
</dbReference>
<dbReference type="PROSITE" id="PS00893">
    <property type="entry name" value="NUDIX_BOX"/>
    <property type="match status" value="1"/>
</dbReference>
<comment type="catalytic activity">
    <reaction evidence="9">
        <text>a 5'-end NAD(+)-phospho-ribonucleoside in mRNA + H2O = a 5'-end phospho-adenosine-phospho-ribonucleoside in mRNA + beta-nicotinamide D-ribonucleotide + 2 H(+)</text>
        <dbReference type="Rhea" id="RHEA:60876"/>
        <dbReference type="Rhea" id="RHEA-COMP:15698"/>
        <dbReference type="Rhea" id="RHEA-COMP:15719"/>
        <dbReference type="ChEBI" id="CHEBI:14649"/>
        <dbReference type="ChEBI" id="CHEBI:15377"/>
        <dbReference type="ChEBI" id="CHEBI:15378"/>
        <dbReference type="ChEBI" id="CHEBI:144029"/>
        <dbReference type="ChEBI" id="CHEBI:144051"/>
    </reaction>
    <physiologicalReaction direction="left-to-right" evidence="9">
        <dbReference type="Rhea" id="RHEA:60877"/>
    </physiologicalReaction>
</comment>
<dbReference type="GO" id="GO:0005777">
    <property type="term" value="C:peroxisome"/>
    <property type="evidence" value="ECO:0007669"/>
    <property type="project" value="TreeGrafter"/>
</dbReference>
<keyword evidence="6" id="KW-0378">Hydrolase</keyword>
<dbReference type="Pfam" id="PF09296">
    <property type="entry name" value="NUDIX-like"/>
    <property type="match status" value="1"/>
</dbReference>
<dbReference type="InterPro" id="IPR015797">
    <property type="entry name" value="NUDIX_hydrolase-like_dom_sf"/>
</dbReference>
<reference evidence="12 13" key="1">
    <citation type="submission" date="2019-01" db="EMBL/GenBank/DDBJ databases">
        <title>Draft genome sequence of Psathyrella aberdarensis IHI B618.</title>
        <authorList>
            <person name="Buettner E."/>
            <person name="Kellner H."/>
        </authorList>
    </citation>
    <scope>NUCLEOTIDE SEQUENCE [LARGE SCALE GENOMIC DNA]</scope>
    <source>
        <strain evidence="12 13">IHI B618</strain>
    </source>
</reference>
<comment type="cofactor">
    <cofactor evidence="1">
        <name>Mg(2+)</name>
        <dbReference type="ChEBI" id="CHEBI:18420"/>
    </cofactor>
</comment>
<evidence type="ECO:0000256" key="6">
    <source>
        <dbReference type="ARBA" id="ARBA00022801"/>
    </source>
</evidence>
<evidence type="ECO:0000256" key="4">
    <source>
        <dbReference type="ARBA" id="ARBA00012381"/>
    </source>
</evidence>
<dbReference type="GO" id="GO:0005829">
    <property type="term" value="C:cytosol"/>
    <property type="evidence" value="ECO:0007669"/>
    <property type="project" value="TreeGrafter"/>
</dbReference>
<keyword evidence="7" id="KW-0460">Magnesium</keyword>
<comment type="cofactor">
    <cofactor evidence="2">
        <name>Zn(2+)</name>
        <dbReference type="ChEBI" id="CHEBI:29105"/>
    </cofactor>
</comment>
<organism evidence="12 13">
    <name type="scientific">Candolleomyces aberdarensis</name>
    <dbReference type="NCBI Taxonomy" id="2316362"/>
    <lineage>
        <taxon>Eukaryota</taxon>
        <taxon>Fungi</taxon>
        <taxon>Dikarya</taxon>
        <taxon>Basidiomycota</taxon>
        <taxon>Agaricomycotina</taxon>
        <taxon>Agaricomycetes</taxon>
        <taxon>Agaricomycetidae</taxon>
        <taxon>Agaricales</taxon>
        <taxon>Agaricineae</taxon>
        <taxon>Psathyrellaceae</taxon>
        <taxon>Candolleomyces</taxon>
    </lineage>
</organism>
<dbReference type="PANTHER" id="PTHR42904">
    <property type="entry name" value="NUDIX HYDROLASE, NUDC SUBFAMILY"/>
    <property type="match status" value="1"/>
</dbReference>
<accession>A0A4V1Q5A9</accession>
<keyword evidence="8" id="KW-0520">NAD</keyword>
<dbReference type="EC" id="3.6.1.22" evidence="4"/>
<evidence type="ECO:0000256" key="8">
    <source>
        <dbReference type="ARBA" id="ARBA00023027"/>
    </source>
</evidence>
<evidence type="ECO:0000256" key="9">
    <source>
        <dbReference type="ARBA" id="ARBA00023679"/>
    </source>
</evidence>
<dbReference type="Gene3D" id="3.90.79.10">
    <property type="entry name" value="Nucleoside Triphosphate Pyrophosphohydrolase"/>
    <property type="match status" value="1"/>
</dbReference>
<dbReference type="InterPro" id="IPR000086">
    <property type="entry name" value="NUDIX_hydrolase_dom"/>
</dbReference>
<evidence type="ECO:0000313" key="13">
    <source>
        <dbReference type="Proteomes" id="UP000290288"/>
    </source>
</evidence>
<proteinExistence type="inferred from homology"/>
<dbReference type="InterPro" id="IPR020084">
    <property type="entry name" value="NUDIX_hydrolase_CS"/>
</dbReference>
<keyword evidence="5" id="KW-0479">Metal-binding</keyword>
<evidence type="ECO:0000256" key="3">
    <source>
        <dbReference type="ARBA" id="ARBA00009595"/>
    </source>
</evidence>
<gene>
    <name evidence="12" type="ORF">EST38_g902</name>
</gene>
<evidence type="ECO:0000256" key="5">
    <source>
        <dbReference type="ARBA" id="ARBA00022723"/>
    </source>
</evidence>